<feature type="coiled-coil region" evidence="1">
    <location>
        <begin position="15"/>
        <end position="119"/>
    </location>
</feature>
<evidence type="ECO:0000256" key="1">
    <source>
        <dbReference type="SAM" id="Coils"/>
    </source>
</evidence>
<reference evidence="3" key="1">
    <citation type="submission" date="2021-05" db="EMBL/GenBank/DDBJ databases">
        <title>A free-living protist that lacks canonical eukaryotic 1 DNA replication and segregation systems.</title>
        <authorList>
            <person name="Salas-Leiva D.E."/>
            <person name="Tromer E.C."/>
            <person name="Curtis B.A."/>
            <person name="Jerlstrom-Hultqvist J."/>
            <person name="Kolisko M."/>
            <person name="Yi Z."/>
            <person name="Salas-Leiva J.S."/>
            <person name="Gallot-Lavallee L."/>
            <person name="Kops G.J.P.L."/>
            <person name="Archibald J.M."/>
            <person name="Simpson A.G.B."/>
            <person name="Roger A.J."/>
        </authorList>
    </citation>
    <scope>NUCLEOTIDE SEQUENCE</scope>
    <source>
        <strain evidence="3">BICM</strain>
    </source>
</reference>
<protein>
    <submittedName>
        <fullName evidence="3">Chromosome partition protein Smc</fullName>
    </submittedName>
</protein>
<keyword evidence="1" id="KW-0175">Coiled coil</keyword>
<organism evidence="3 4">
    <name type="scientific">Carpediemonas membranifera</name>
    <dbReference type="NCBI Taxonomy" id="201153"/>
    <lineage>
        <taxon>Eukaryota</taxon>
        <taxon>Metamonada</taxon>
        <taxon>Carpediemonas-like organisms</taxon>
        <taxon>Carpediemonas</taxon>
    </lineage>
</organism>
<evidence type="ECO:0000313" key="4">
    <source>
        <dbReference type="Proteomes" id="UP000717585"/>
    </source>
</evidence>
<comment type="caution">
    <text evidence="3">The sequence shown here is derived from an EMBL/GenBank/DDBJ whole genome shotgun (WGS) entry which is preliminary data.</text>
</comment>
<feature type="region of interest" description="Disordered" evidence="2">
    <location>
        <begin position="119"/>
        <end position="160"/>
    </location>
</feature>
<name>A0A8J6BWB9_9EUKA</name>
<proteinExistence type="predicted"/>
<gene>
    <name evidence="3" type="ORF">J8273_5275</name>
</gene>
<keyword evidence="4" id="KW-1185">Reference proteome</keyword>
<accession>A0A8J6BWB9</accession>
<dbReference type="Proteomes" id="UP000717585">
    <property type="component" value="Unassembled WGS sequence"/>
</dbReference>
<dbReference type="EMBL" id="JAHDYR010000038">
    <property type="protein sequence ID" value="KAG9392286.1"/>
    <property type="molecule type" value="Genomic_DNA"/>
</dbReference>
<evidence type="ECO:0000313" key="3">
    <source>
        <dbReference type="EMBL" id="KAG9392286.1"/>
    </source>
</evidence>
<dbReference type="AlphaFoldDB" id="A0A8J6BWB9"/>
<sequence>MSIGGSAPIPSVVLLHEALRQLQEYETALLSDEERLRRLKYGKERLETEKRELQTKLINDRSKELMIEQKRSVDSSASFQELDVAATLMKELDACRKKENKLRNELVKTRQELTIARAQLIPHTHKAAPAPRTPDPPQTRADDGALFEEELWTPVPTPTL</sequence>
<evidence type="ECO:0000256" key="2">
    <source>
        <dbReference type="SAM" id="MobiDB-lite"/>
    </source>
</evidence>